<dbReference type="EMBL" id="GL890874">
    <property type="protein sequence ID" value="EGJ33029.1"/>
    <property type="molecule type" value="Genomic_DNA"/>
</dbReference>
<keyword evidence="2" id="KW-1185">Reference proteome</keyword>
<dbReference type="Proteomes" id="UP000003959">
    <property type="component" value="Unassembled WGS sequence"/>
</dbReference>
<name>F4XR54_9CYAN</name>
<protein>
    <submittedName>
        <fullName evidence="1">Uncharacterized protein</fullName>
    </submittedName>
</protein>
<dbReference type="HOGENOM" id="CLU_3382755_0_0_3"/>
<reference evidence="2" key="1">
    <citation type="journal article" date="2011" name="Proc. Natl. Acad. Sci. U.S.A.">
        <title>Genomic insights into the physiology and ecology of the marine filamentous cyanobacterium Lyngbya majuscula.</title>
        <authorList>
            <person name="Jones A.C."/>
            <person name="Monroe E.A."/>
            <person name="Podell S."/>
            <person name="Hess W.R."/>
            <person name="Klages S."/>
            <person name="Esquenazi E."/>
            <person name="Niessen S."/>
            <person name="Hoover H."/>
            <person name="Rothmann M."/>
            <person name="Lasken R.S."/>
            <person name="Yates J.R.III."/>
            <person name="Reinhardt R."/>
            <person name="Kube M."/>
            <person name="Burkart M.D."/>
            <person name="Allen E.E."/>
            <person name="Dorrestein P.C."/>
            <person name="Gerwick W.H."/>
            <person name="Gerwick L."/>
        </authorList>
    </citation>
    <scope>NUCLEOTIDE SEQUENCE [LARGE SCALE GENOMIC DNA]</scope>
    <source>
        <strain evidence="2">3L</strain>
    </source>
</reference>
<gene>
    <name evidence="1" type="ORF">LYNGBM3L_55150</name>
</gene>
<dbReference type="AlphaFoldDB" id="F4XR54"/>
<accession>F4XR54</accession>
<sequence>MSYENQTYYELMQIKSLLKFIKEIWTAENFLPE</sequence>
<evidence type="ECO:0000313" key="1">
    <source>
        <dbReference type="EMBL" id="EGJ33029.1"/>
    </source>
</evidence>
<proteinExistence type="predicted"/>
<organism evidence="1 2">
    <name type="scientific">Moorena producens 3L</name>
    <dbReference type="NCBI Taxonomy" id="489825"/>
    <lineage>
        <taxon>Bacteria</taxon>
        <taxon>Bacillati</taxon>
        <taxon>Cyanobacteriota</taxon>
        <taxon>Cyanophyceae</taxon>
        <taxon>Coleofasciculales</taxon>
        <taxon>Coleofasciculaceae</taxon>
        <taxon>Moorena</taxon>
    </lineage>
</organism>
<evidence type="ECO:0000313" key="2">
    <source>
        <dbReference type="Proteomes" id="UP000003959"/>
    </source>
</evidence>